<dbReference type="InterPro" id="IPR036388">
    <property type="entry name" value="WH-like_DNA-bd_sf"/>
</dbReference>
<proteinExistence type="predicted"/>
<dbReference type="AlphaFoldDB" id="A0A8A4TJM9"/>
<keyword evidence="1" id="KW-0805">Transcription regulation</keyword>
<dbReference type="SMART" id="SM00419">
    <property type="entry name" value="HTH_CRP"/>
    <property type="match status" value="1"/>
</dbReference>
<evidence type="ECO:0000259" key="4">
    <source>
        <dbReference type="PROSITE" id="PS51063"/>
    </source>
</evidence>
<evidence type="ECO:0000256" key="2">
    <source>
        <dbReference type="ARBA" id="ARBA00023125"/>
    </source>
</evidence>
<evidence type="ECO:0000313" key="5">
    <source>
        <dbReference type="EMBL" id="QTD49793.1"/>
    </source>
</evidence>
<keyword evidence="2" id="KW-0238">DNA-binding</keyword>
<accession>A0A8A4TJM9</accession>
<dbReference type="GO" id="GO:0003677">
    <property type="term" value="F:DNA binding"/>
    <property type="evidence" value="ECO:0007669"/>
    <property type="project" value="UniProtKB-KW"/>
</dbReference>
<dbReference type="PROSITE" id="PS51063">
    <property type="entry name" value="HTH_CRP_2"/>
    <property type="match status" value="1"/>
</dbReference>
<evidence type="ECO:0000256" key="1">
    <source>
        <dbReference type="ARBA" id="ARBA00023015"/>
    </source>
</evidence>
<evidence type="ECO:0000313" key="6">
    <source>
        <dbReference type="Proteomes" id="UP000663929"/>
    </source>
</evidence>
<dbReference type="InterPro" id="IPR012318">
    <property type="entry name" value="HTH_CRP"/>
</dbReference>
<keyword evidence="3" id="KW-0804">Transcription</keyword>
<dbReference type="Gene3D" id="1.10.10.10">
    <property type="entry name" value="Winged helix-like DNA-binding domain superfamily/Winged helix DNA-binding domain"/>
    <property type="match status" value="1"/>
</dbReference>
<feature type="domain" description="HTH crp-type" evidence="4">
    <location>
        <begin position="227"/>
        <end position="303"/>
    </location>
</feature>
<dbReference type="InterPro" id="IPR036390">
    <property type="entry name" value="WH_DNA-bd_sf"/>
</dbReference>
<reference evidence="5" key="1">
    <citation type="submission" date="2021-03" db="EMBL/GenBank/DDBJ databases">
        <title>Acanthopleuribacteraceae sp. M133.</title>
        <authorList>
            <person name="Wang G."/>
        </authorList>
    </citation>
    <scope>NUCLEOTIDE SEQUENCE</scope>
    <source>
        <strain evidence="5">M133</strain>
    </source>
</reference>
<dbReference type="InterPro" id="IPR014710">
    <property type="entry name" value="RmlC-like_jellyroll"/>
</dbReference>
<dbReference type="GO" id="GO:0003700">
    <property type="term" value="F:DNA-binding transcription factor activity"/>
    <property type="evidence" value="ECO:0007669"/>
    <property type="project" value="InterPro"/>
</dbReference>
<dbReference type="PROSITE" id="PS00042">
    <property type="entry name" value="HTH_CRP_1"/>
    <property type="match status" value="1"/>
</dbReference>
<dbReference type="RefSeq" id="WP_237379423.1">
    <property type="nucleotide sequence ID" value="NZ_CP071793.1"/>
</dbReference>
<organism evidence="5 6">
    <name type="scientific">Sulfidibacter corallicola</name>
    <dbReference type="NCBI Taxonomy" id="2818388"/>
    <lineage>
        <taxon>Bacteria</taxon>
        <taxon>Pseudomonadati</taxon>
        <taxon>Acidobacteriota</taxon>
        <taxon>Holophagae</taxon>
        <taxon>Acanthopleuribacterales</taxon>
        <taxon>Acanthopleuribacteraceae</taxon>
        <taxon>Sulfidibacter</taxon>
    </lineage>
</organism>
<gene>
    <name evidence="5" type="ORF">J3U87_29775</name>
</gene>
<keyword evidence="6" id="KW-1185">Reference proteome</keyword>
<dbReference type="SUPFAM" id="SSF46785">
    <property type="entry name" value="Winged helix' DNA-binding domain"/>
    <property type="match status" value="1"/>
</dbReference>
<dbReference type="InterPro" id="IPR018335">
    <property type="entry name" value="Tscrpt_reg_HTH_Crp-type_CS"/>
</dbReference>
<protein>
    <submittedName>
        <fullName evidence="5">Crp/Fnr family transcriptional regulator</fullName>
    </submittedName>
</protein>
<dbReference type="Gene3D" id="2.60.120.10">
    <property type="entry name" value="Jelly Rolls"/>
    <property type="match status" value="1"/>
</dbReference>
<dbReference type="SUPFAM" id="SSF51206">
    <property type="entry name" value="cAMP-binding domain-like"/>
    <property type="match status" value="1"/>
</dbReference>
<dbReference type="Pfam" id="PF13545">
    <property type="entry name" value="HTH_Crp_2"/>
    <property type="match status" value="1"/>
</dbReference>
<dbReference type="KEGG" id="scor:J3U87_29775"/>
<dbReference type="EMBL" id="CP071793">
    <property type="protein sequence ID" value="QTD49793.1"/>
    <property type="molecule type" value="Genomic_DNA"/>
</dbReference>
<sequence length="312" mass="34426">MLVGFTVGDACGDGRVVFRFSGSSQALTAMLQALNDAGLAFQVHADPDPAWHLLRVLEKNGPIPTRENWSAWNRDGHTGMYAKALASGARWVFSDPLAVPDLIDALQGLAPDGPIPERADPLREIRQYHRGERLFIEQESVVEISRGIVRCTTLHSDGHEVVTGFFGPGDFLFSHHAAHCHSEMTAHTPLAVSLLPWKTVVSVPHFHARLRDRLCFMEAWSAMQARPAMLDRLLGILEVLASRFSVVQHGERVFRIKITHEQLASAIGANRTTVTRLLGDLRKSGRLATRKTAGGEFYVMKQRTPDVDADAG</sequence>
<dbReference type="Proteomes" id="UP000663929">
    <property type="component" value="Chromosome"/>
</dbReference>
<name>A0A8A4TJM9_SULCO</name>
<evidence type="ECO:0000256" key="3">
    <source>
        <dbReference type="ARBA" id="ARBA00023163"/>
    </source>
</evidence>
<dbReference type="InterPro" id="IPR018490">
    <property type="entry name" value="cNMP-bd_dom_sf"/>
</dbReference>